<dbReference type="Pfam" id="PF00249">
    <property type="entry name" value="Myb_DNA-binding"/>
    <property type="match status" value="1"/>
</dbReference>
<evidence type="ECO:0000256" key="1">
    <source>
        <dbReference type="ARBA" id="ARBA00023125"/>
    </source>
</evidence>
<dbReference type="InterPro" id="IPR055315">
    <property type="entry name" value="Cramped-like"/>
</dbReference>
<dbReference type="SMART" id="SM00717">
    <property type="entry name" value="SANT"/>
    <property type="match status" value="1"/>
</dbReference>
<evidence type="ECO:0000313" key="5">
    <source>
        <dbReference type="EnsemblMetazoa" id="CLYHEMP014234.1"/>
    </source>
</evidence>
<evidence type="ECO:0000256" key="3">
    <source>
        <dbReference type="SAM" id="MobiDB-lite"/>
    </source>
</evidence>
<dbReference type="GO" id="GO:0003682">
    <property type="term" value="F:chromatin binding"/>
    <property type="evidence" value="ECO:0007669"/>
    <property type="project" value="InterPro"/>
</dbReference>
<dbReference type="OrthoDB" id="515799at2759"/>
<feature type="domain" description="Myb-like" evidence="4">
    <location>
        <begin position="69"/>
        <end position="127"/>
    </location>
</feature>
<sequence length="718" mass="81568">MNNRTQEKTQQHLITKESLRTSISTRAKTPCCGSTTTKENNDQIASSSTAETEPATVVNSATKPRCRRQWEQWSWEEKKCFYEGLAEYGKDYSKIQSFMNKKLKLKNYSDGKTKEQIRFFYHRTWSKIAKKLNLQPEEDSKKACRRELHYLLCLGELRKKQSAGFGAKVMKQLDELATKGITYVRLNGRNLRVRPPNRYLRKIYKDISDSPEIQLPKTVTIEFLPNSNMAFNFVQKHAFNPRIRFTGVSINARFSEVFEMLNKRFMDVYTNTNLNLQIYPMQSDTDFSKLLSNAIELLATYDKTQVTDIVVEKDKPKDNLLVEDVTIETTCTDKEHHQMELEQVLPQIFAKHGEKETPDGGSSEKGTTLKKSNSFPGYWTYIDAKEIFLRTLFVVFEQKPVFKFKYEWKQSVDESVDNCTFNKMALQNLAKLCDVKKEEDSVPQTDSRMSVISPLLQSPNFLYARKPGEGAISTTHQDGHGLMNGTSGKWVLPNRPRPGRINKSRQQLGNNIAGVTSPLLALSSGKAQCKTVLNNAVAVNLIPQHQQNLLHMAHLQHNSNKLVNNSASTVVHGVQDEVIAEGFQEHYQALANMIKSSALVKGQRNNENNNLHKTPVKVNPIPSNIPASPNLEWLNETVDISMTSFLNVCDMQALQNKRQAMQSKNTASSLHNNLKPNVSLDPVLPKFESSEISQGPLYDLAFELSNHATKSKDQYTVT</sequence>
<dbReference type="PANTHER" id="PTHR21677:SF1">
    <property type="entry name" value="PROTEIN CRAMPED-LIKE"/>
    <property type="match status" value="1"/>
</dbReference>
<dbReference type="GeneID" id="136816453"/>
<dbReference type="GO" id="GO:0003677">
    <property type="term" value="F:DNA binding"/>
    <property type="evidence" value="ECO:0007669"/>
    <property type="project" value="UniProtKB-KW"/>
</dbReference>
<organism evidence="5 6">
    <name type="scientific">Clytia hemisphaerica</name>
    <dbReference type="NCBI Taxonomy" id="252671"/>
    <lineage>
        <taxon>Eukaryota</taxon>
        <taxon>Metazoa</taxon>
        <taxon>Cnidaria</taxon>
        <taxon>Hydrozoa</taxon>
        <taxon>Hydroidolina</taxon>
        <taxon>Leptothecata</taxon>
        <taxon>Obeliida</taxon>
        <taxon>Clytiidae</taxon>
        <taxon>Clytia</taxon>
    </lineage>
</organism>
<dbReference type="InterPro" id="IPR001005">
    <property type="entry name" value="SANT/Myb"/>
</dbReference>
<name>A0A7M5WXN1_9CNID</name>
<proteinExistence type="predicted"/>
<dbReference type="Gene3D" id="1.10.10.60">
    <property type="entry name" value="Homeodomain-like"/>
    <property type="match status" value="1"/>
</dbReference>
<keyword evidence="2" id="KW-0539">Nucleus</keyword>
<keyword evidence="6" id="KW-1185">Reference proteome</keyword>
<evidence type="ECO:0000259" key="4">
    <source>
        <dbReference type="SMART" id="SM00717"/>
    </source>
</evidence>
<dbReference type="AlphaFoldDB" id="A0A7M5WXN1"/>
<dbReference type="RefSeq" id="XP_066928882.1">
    <property type="nucleotide sequence ID" value="XM_067072781.1"/>
</dbReference>
<protein>
    <recommendedName>
        <fullName evidence="4">Myb-like domain-containing protein</fullName>
    </recommendedName>
</protein>
<dbReference type="CDD" id="cd00167">
    <property type="entry name" value="SANT"/>
    <property type="match status" value="1"/>
</dbReference>
<accession>A0A7M5WXN1</accession>
<dbReference type="GO" id="GO:0007389">
    <property type="term" value="P:pattern specification process"/>
    <property type="evidence" value="ECO:0007669"/>
    <property type="project" value="TreeGrafter"/>
</dbReference>
<reference evidence="5" key="1">
    <citation type="submission" date="2021-01" db="UniProtKB">
        <authorList>
            <consortium name="EnsemblMetazoa"/>
        </authorList>
    </citation>
    <scope>IDENTIFICATION</scope>
</reference>
<dbReference type="InterPro" id="IPR009057">
    <property type="entry name" value="Homeodomain-like_sf"/>
</dbReference>
<evidence type="ECO:0000256" key="2">
    <source>
        <dbReference type="ARBA" id="ARBA00023242"/>
    </source>
</evidence>
<evidence type="ECO:0000313" key="6">
    <source>
        <dbReference type="Proteomes" id="UP000594262"/>
    </source>
</evidence>
<dbReference type="EnsemblMetazoa" id="CLYHEMT014234.1">
    <property type="protein sequence ID" value="CLYHEMP014234.1"/>
    <property type="gene ID" value="CLYHEMG014234"/>
</dbReference>
<dbReference type="GO" id="GO:0005634">
    <property type="term" value="C:nucleus"/>
    <property type="evidence" value="ECO:0007669"/>
    <property type="project" value="TreeGrafter"/>
</dbReference>
<keyword evidence="1" id="KW-0238">DNA-binding</keyword>
<feature type="region of interest" description="Disordered" evidence="3">
    <location>
        <begin position="30"/>
        <end position="55"/>
    </location>
</feature>
<dbReference type="PANTHER" id="PTHR21677">
    <property type="entry name" value="CRAMPED PROTEIN"/>
    <property type="match status" value="1"/>
</dbReference>
<dbReference type="Proteomes" id="UP000594262">
    <property type="component" value="Unplaced"/>
</dbReference>
<dbReference type="SUPFAM" id="SSF46689">
    <property type="entry name" value="Homeodomain-like"/>
    <property type="match status" value="1"/>
</dbReference>